<dbReference type="InterPro" id="IPR029787">
    <property type="entry name" value="Nucleotide_cyclase"/>
</dbReference>
<dbReference type="EMBL" id="JADKNH010000005">
    <property type="protein sequence ID" value="MBF4693475.1"/>
    <property type="molecule type" value="Genomic_DNA"/>
</dbReference>
<name>A0ABR9ZSM7_9FIRM</name>
<evidence type="ECO:0000259" key="4">
    <source>
        <dbReference type="PROSITE" id="PS50887"/>
    </source>
</evidence>
<keyword evidence="1" id="KW-0175">Coiled coil</keyword>
<dbReference type="InterPro" id="IPR011123">
    <property type="entry name" value="Y_Y_Y"/>
</dbReference>
<dbReference type="InterPro" id="IPR000160">
    <property type="entry name" value="GGDEF_dom"/>
</dbReference>
<gene>
    <name evidence="5" type="ORF">ISU02_10105</name>
</gene>
<keyword evidence="2" id="KW-1133">Transmembrane helix</keyword>
<reference evidence="5 6" key="1">
    <citation type="submission" date="2020-11" db="EMBL/GenBank/DDBJ databases">
        <title>Fusibacter basophilias sp. nov.</title>
        <authorList>
            <person name="Qiu D."/>
        </authorList>
    </citation>
    <scope>NUCLEOTIDE SEQUENCE [LARGE SCALE GENOMIC DNA]</scope>
    <source>
        <strain evidence="5 6">Q10-2</strain>
    </source>
</reference>
<keyword evidence="2" id="KW-0812">Transmembrane</keyword>
<protein>
    <submittedName>
        <fullName evidence="5">Diguanylate cyclase</fullName>
    </submittedName>
</protein>
<dbReference type="Pfam" id="PF07495">
    <property type="entry name" value="Y_Y_Y"/>
    <property type="match status" value="1"/>
</dbReference>
<dbReference type="Gene3D" id="2.130.10.10">
    <property type="entry name" value="YVTN repeat-like/Quinoprotein amine dehydrogenase"/>
    <property type="match status" value="2"/>
</dbReference>
<comment type="caution">
    <text evidence="5">The sequence shown here is derived from an EMBL/GenBank/DDBJ whole genome shotgun (WGS) entry which is preliminary data.</text>
</comment>
<dbReference type="InterPro" id="IPR013783">
    <property type="entry name" value="Ig-like_fold"/>
</dbReference>
<dbReference type="SMART" id="SM00267">
    <property type="entry name" value="GGDEF"/>
    <property type="match status" value="1"/>
</dbReference>
<evidence type="ECO:0000256" key="3">
    <source>
        <dbReference type="SAM" id="SignalP"/>
    </source>
</evidence>
<dbReference type="PROSITE" id="PS50887">
    <property type="entry name" value="GGDEF"/>
    <property type="match status" value="1"/>
</dbReference>
<dbReference type="PANTHER" id="PTHR45138:SF9">
    <property type="entry name" value="DIGUANYLATE CYCLASE DGCM-RELATED"/>
    <property type="match status" value="1"/>
</dbReference>
<keyword evidence="3" id="KW-0732">Signal</keyword>
<feature type="coiled-coil region" evidence="1">
    <location>
        <begin position="796"/>
        <end position="823"/>
    </location>
</feature>
<feature type="chain" id="PRO_5047170886" evidence="3">
    <location>
        <begin position="24"/>
        <end position="987"/>
    </location>
</feature>
<organism evidence="5 6">
    <name type="scientific">Fusibacter ferrireducens</name>
    <dbReference type="NCBI Taxonomy" id="2785058"/>
    <lineage>
        <taxon>Bacteria</taxon>
        <taxon>Bacillati</taxon>
        <taxon>Bacillota</taxon>
        <taxon>Clostridia</taxon>
        <taxon>Eubacteriales</taxon>
        <taxon>Eubacteriales Family XII. Incertae Sedis</taxon>
        <taxon>Fusibacter</taxon>
    </lineage>
</organism>
<dbReference type="CDD" id="cd01949">
    <property type="entry name" value="GGDEF"/>
    <property type="match status" value="1"/>
</dbReference>
<evidence type="ECO:0000256" key="1">
    <source>
        <dbReference type="SAM" id="Coils"/>
    </source>
</evidence>
<keyword evidence="6" id="KW-1185">Reference proteome</keyword>
<dbReference type="InterPro" id="IPR011110">
    <property type="entry name" value="Reg_prop"/>
</dbReference>
<dbReference type="PANTHER" id="PTHR45138">
    <property type="entry name" value="REGULATORY COMPONENTS OF SENSORY TRANSDUCTION SYSTEM"/>
    <property type="match status" value="1"/>
</dbReference>
<feature type="transmembrane region" description="Helical" evidence="2">
    <location>
        <begin position="770"/>
        <end position="790"/>
    </location>
</feature>
<dbReference type="SUPFAM" id="SSF55073">
    <property type="entry name" value="Nucleotide cyclase"/>
    <property type="match status" value="1"/>
</dbReference>
<dbReference type="InterPro" id="IPR015943">
    <property type="entry name" value="WD40/YVTN_repeat-like_dom_sf"/>
</dbReference>
<dbReference type="SUPFAM" id="SSF63829">
    <property type="entry name" value="Calcium-dependent phosphotriesterase"/>
    <property type="match status" value="3"/>
</dbReference>
<dbReference type="Pfam" id="PF07494">
    <property type="entry name" value="Reg_prop"/>
    <property type="match status" value="6"/>
</dbReference>
<dbReference type="Gene3D" id="2.60.40.10">
    <property type="entry name" value="Immunoglobulins"/>
    <property type="match status" value="1"/>
</dbReference>
<evidence type="ECO:0000313" key="5">
    <source>
        <dbReference type="EMBL" id="MBF4693475.1"/>
    </source>
</evidence>
<evidence type="ECO:0000313" key="6">
    <source>
        <dbReference type="Proteomes" id="UP000614200"/>
    </source>
</evidence>
<dbReference type="Proteomes" id="UP000614200">
    <property type="component" value="Unassembled WGS sequence"/>
</dbReference>
<sequence length="987" mass="112668">MKRKVFVFMLVLIVLLSQNNVFFTDTFFEEDRMPNFEGIGRDQGLKDLSVSSIVQDKNGFIWFGTQGGLFRYNGKDSVGYRNNPFDTKGLIHNLIQTMFYDEVKHEIWLGTYQGISKLDIENKEFTNYTVEDHGLSNNVVVAIGKDKDDVFWFGTMDGLNKFDSETGKFITYPVAGKVVRSIFLDSRDRLLVGTYEGLFYYDEVKDQLTKAEMSYPSSYVMSIKEFDQGTLSLGLWDGGVLEVDLDFNFIRHHNFQDNRVYAIEKTEDQTLWVGTWGGGLFSEKDDRIYHFPGTGKQGDIGHSVVYAMTQDQSGILWIGTNGNGVYKTNPRKINYLEFSNDPDDPTTLDAGKINTIYKDSKDRLWIAVYNKGLNLYDETTASMIKYNSFNTDSRRLENDQIMKIIEYNGALLVASGTGIERYNAEIDSFIETSIVPKGTITYALNVDAQNHLWVGTYLDGVYEYDQDFNEINHFNVDSTSNKLTDNLVYSIVNDKKGHIWIGTNNGLNVYNPKENVMKYYFKKEGDHSALASNTVRAIFEDTVGNIWIGMVGGGISRYLEETDTFKSFTEMNGLIDNTAISIKASNDGRIWIATHNGISIMDSKTEKIINLSLADGIGGYMFTGDGFVDRAGYLYFGGTHGITKFSPVTEIVSDKMPPVYITNISIYNTPIDESIEIFNNHNYVLKSNENYISFDFNALDYETLSQIQYSYKLSGVDEDWVESGDRSYASYSNLKFGNYQFSVRVKTIQGEYTEPEIVTFTIERPWYNTLYAYILYTAMFLFLLFSIYKIKENQMISVRNMELARLNDKLEEANSELEKVSIKDALTGIYNRRYFNMVLKDYLELAKRSNNYISLLMIDVDDFKKINDEYGHIFGDYFLMAFAKQIQEIIPRSTDFCARFGGDEFAVVLNDTDQEGAKIVADKLFESVHRINVEFQGKTVVVKPLVCIGVYSLKPEEYVSMDAFISSADEALYEAKRTGKNKIVIKV</sequence>
<dbReference type="NCBIfam" id="TIGR00254">
    <property type="entry name" value="GGDEF"/>
    <property type="match status" value="1"/>
</dbReference>
<feature type="domain" description="GGDEF" evidence="4">
    <location>
        <begin position="851"/>
        <end position="987"/>
    </location>
</feature>
<dbReference type="Pfam" id="PF00990">
    <property type="entry name" value="GGDEF"/>
    <property type="match status" value="1"/>
</dbReference>
<keyword evidence="2" id="KW-0472">Membrane</keyword>
<evidence type="ECO:0000256" key="2">
    <source>
        <dbReference type="SAM" id="Phobius"/>
    </source>
</evidence>
<dbReference type="Gene3D" id="3.30.70.270">
    <property type="match status" value="1"/>
</dbReference>
<feature type="signal peptide" evidence="3">
    <location>
        <begin position="1"/>
        <end position="23"/>
    </location>
</feature>
<accession>A0ABR9ZSM7</accession>
<dbReference type="InterPro" id="IPR050469">
    <property type="entry name" value="Diguanylate_Cyclase"/>
</dbReference>
<dbReference type="InterPro" id="IPR043128">
    <property type="entry name" value="Rev_trsase/Diguanyl_cyclase"/>
</dbReference>
<dbReference type="RefSeq" id="WP_194701703.1">
    <property type="nucleotide sequence ID" value="NZ_JADKNH010000005.1"/>
</dbReference>
<proteinExistence type="predicted"/>